<gene>
    <name evidence="6" type="ORF">B9J08_000268</name>
    <name evidence="7" type="ORF">CA7LBN_001929</name>
    <name evidence="5" type="ORF">QG37_02516</name>
</gene>
<dbReference type="Proteomes" id="UP000825438">
    <property type="component" value="Chromosome II"/>
</dbReference>
<dbReference type="PROSITE" id="PS50118">
    <property type="entry name" value="HMG_BOX_2"/>
    <property type="match status" value="2"/>
</dbReference>
<keyword evidence="1 2" id="KW-0238">DNA-binding</keyword>
<reference evidence="7" key="5">
    <citation type="submission" date="2021-06" db="EMBL/GenBank/DDBJ databases">
        <title>Candida auris outbreak in lebanese hospital.</title>
        <authorList>
            <person name="Finianos M."/>
        </authorList>
    </citation>
    <scope>NUCLEOTIDE SEQUENCE</scope>
    <source>
        <strain evidence="7">CA7LBN</strain>
    </source>
</reference>
<feature type="DNA-binding region" description="HMG box" evidence="2">
    <location>
        <begin position="96"/>
        <end position="154"/>
    </location>
</feature>
<evidence type="ECO:0000313" key="7">
    <source>
        <dbReference type="EMBL" id="QWW23128.1"/>
    </source>
</evidence>
<dbReference type="GO" id="GO:0003677">
    <property type="term" value="F:DNA binding"/>
    <property type="evidence" value="ECO:0007669"/>
    <property type="project" value="UniProtKB-UniRule"/>
</dbReference>
<reference evidence="5" key="2">
    <citation type="submission" date="2015-07" db="EMBL/GenBank/DDBJ databases">
        <title>Draft Genome of a commonly misdiagnosed multidrug resistant pathogen Candida auris.</title>
        <authorList>
            <person name="Alampalli S.V."/>
            <person name="Chatterjee S."/>
            <person name="Nageshan R.K."/>
            <person name="Joshi S."/>
            <person name="Thiruganasambandam S.C."/>
            <person name="Tatu U.S."/>
        </authorList>
    </citation>
    <scope>NUCLEOTIDE SEQUENCE [LARGE SCALE GENOMIC DNA]</scope>
    <source>
        <strain evidence="5">6684</strain>
    </source>
</reference>
<dbReference type="VEuPathDB" id="FungiDB:CJI96_0000994"/>
<dbReference type="GO" id="GO:0006357">
    <property type="term" value="P:regulation of transcription by RNA polymerase II"/>
    <property type="evidence" value="ECO:0007669"/>
    <property type="project" value="TreeGrafter"/>
</dbReference>
<evidence type="ECO:0000313" key="6">
    <source>
        <dbReference type="EMBL" id="PIS58814.1"/>
    </source>
</evidence>
<evidence type="ECO:0000256" key="1">
    <source>
        <dbReference type="ARBA" id="ARBA00023125"/>
    </source>
</evidence>
<dbReference type="SMR" id="A0A2H1A7F5"/>
<keyword evidence="3" id="KW-0175">Coiled coil</keyword>
<feature type="DNA-binding region" description="HMG box" evidence="2">
    <location>
        <begin position="154"/>
        <end position="215"/>
    </location>
</feature>
<dbReference type="CDD" id="cd00084">
    <property type="entry name" value="HMG-box_SF"/>
    <property type="match status" value="1"/>
</dbReference>
<dbReference type="PANTHER" id="PTHR48112:SF22">
    <property type="entry name" value="MITOCHONDRIAL TRANSCRIPTION FACTOR A, ISOFORM B"/>
    <property type="match status" value="1"/>
</dbReference>
<dbReference type="Gene3D" id="1.10.30.10">
    <property type="entry name" value="High mobility group box domain"/>
    <property type="match status" value="2"/>
</dbReference>
<protein>
    <recommendedName>
        <fullName evidence="4">HMG box domain-containing protein</fullName>
    </recommendedName>
</protein>
<evidence type="ECO:0000313" key="5">
    <source>
        <dbReference type="EMBL" id="KNE00485.1"/>
    </source>
</evidence>
<dbReference type="VEuPathDB" id="FungiDB:CJJ09_002240"/>
<dbReference type="STRING" id="498019.A0A2H1A7F5"/>
<reference evidence="6" key="3">
    <citation type="journal article" date="2017" name="Clin. Infect. Dis.">
        <title>Simultaneous emergence of multidrug-resistant Candida auris on 3 continents confirmed by whole-genome sequencing and epidemiological analyses.</title>
        <authorList>
            <person name="Lockhart S.R."/>
            <person name="Etienne K.A."/>
            <person name="Vallabhaneni S."/>
            <person name="Farooqi J."/>
            <person name="Chowdhary A."/>
            <person name="Govender N.P."/>
            <person name="Colombo A.L."/>
            <person name="Calvo B."/>
            <person name="Cuomo C.A."/>
            <person name="Desjardins C.A."/>
            <person name="Berkow E.L."/>
            <person name="Castanheira M."/>
            <person name="Magobo R.E."/>
            <person name="Jabeen K."/>
            <person name="Asghar R.J."/>
            <person name="Meis J.F."/>
            <person name="Jackson B."/>
            <person name="Chiller T."/>
            <person name="Litvintseva A.P."/>
        </authorList>
    </citation>
    <scope>NUCLEOTIDE SEQUENCE [LARGE SCALE GENOMIC DNA]</scope>
    <source>
        <strain evidence="6">B8441</strain>
    </source>
</reference>
<feature type="domain" description="HMG box" evidence="4">
    <location>
        <begin position="96"/>
        <end position="154"/>
    </location>
</feature>
<evidence type="ECO:0000313" key="8">
    <source>
        <dbReference type="Proteomes" id="UP000037122"/>
    </source>
</evidence>
<dbReference type="VEuPathDB" id="FungiDB:CJI97_000269"/>
<evidence type="ECO:0000256" key="3">
    <source>
        <dbReference type="SAM" id="Coils"/>
    </source>
</evidence>
<dbReference type="SMART" id="SM00398">
    <property type="entry name" value="HMG"/>
    <property type="match status" value="2"/>
</dbReference>
<name>A0A2H1A7F5_CANAR</name>
<dbReference type="GO" id="GO:0005634">
    <property type="term" value="C:nucleus"/>
    <property type="evidence" value="ECO:0007669"/>
    <property type="project" value="UniProtKB-UniRule"/>
</dbReference>
<dbReference type="InterPro" id="IPR036910">
    <property type="entry name" value="HMG_box_dom_sf"/>
</dbReference>
<dbReference type="VEuPathDB" id="FungiDB:QG37_02516"/>
<reference evidence="6" key="4">
    <citation type="submission" date="2017-11" db="EMBL/GenBank/DDBJ databases">
        <title>Candida auris genome assembly and annotation.</title>
        <authorList>
            <person name="Munoz J.F."/>
            <person name="Gade L.G."/>
            <person name="Chow N.A."/>
            <person name="Litvintseva A.P."/>
            <person name="Loparev V.N."/>
            <person name="Cuomo C.A."/>
        </authorList>
    </citation>
    <scope>NUCLEOTIDE SEQUENCE</scope>
    <source>
        <strain evidence="6">B8441</strain>
    </source>
</reference>
<dbReference type="PANTHER" id="PTHR48112">
    <property type="entry name" value="HIGH MOBILITY GROUP PROTEIN DSP1"/>
    <property type="match status" value="1"/>
</dbReference>
<dbReference type="InterPro" id="IPR009071">
    <property type="entry name" value="HMG_box_dom"/>
</dbReference>
<feature type="domain" description="HMG box" evidence="4">
    <location>
        <begin position="154"/>
        <end position="215"/>
    </location>
</feature>
<dbReference type="VEuPathDB" id="FungiDB:B9J08_000268"/>
<accession>A0A0L0P2J3</accession>
<evidence type="ECO:0000256" key="2">
    <source>
        <dbReference type="PROSITE-ProRule" id="PRU00267"/>
    </source>
</evidence>
<organism evidence="6">
    <name type="scientific">Candidozyma auris</name>
    <name type="common">Yeast</name>
    <name type="synonym">Candida auris</name>
    <dbReference type="NCBI Taxonomy" id="498019"/>
    <lineage>
        <taxon>Eukaryota</taxon>
        <taxon>Fungi</taxon>
        <taxon>Dikarya</taxon>
        <taxon>Ascomycota</taxon>
        <taxon>Saccharomycotina</taxon>
        <taxon>Pichiomycetes</taxon>
        <taxon>Metschnikowiaceae</taxon>
        <taxon>Candidozyma</taxon>
    </lineage>
</organism>
<sequence length="230" mass="26593">MISVKIANFSRLAAPLGLYSARSLTSAMALRAAATTNVQQIKQLKDKIKKEKAVLKDLTTRHKETVKKHKLLQKDREAKDKSKAKEKKLLEQAFKPYRSISGFNVYVKEQVTPERSFSEVAPLWNTLSDSEKQAYKRKADEINERQLKIYTPKPKRPVNGYASFIKENWFDGDSNTSVMKELSVQWKQLSESEKNAYKPDAATFDKYTRDLKAWKEHRLKVFREHGAPQN</sequence>
<dbReference type="EMBL" id="PEKT02000001">
    <property type="protein sequence ID" value="PIS58814.1"/>
    <property type="molecule type" value="Genomic_DNA"/>
</dbReference>
<proteinExistence type="predicted"/>
<dbReference type="AlphaFoldDB" id="A0A2H1A7F5"/>
<keyword evidence="2" id="KW-0539">Nucleus</keyword>
<dbReference type="Proteomes" id="UP000037122">
    <property type="component" value="Unassembled WGS sequence"/>
</dbReference>
<dbReference type="OMA" id="VQENYIR"/>
<dbReference type="VEuPathDB" id="FungiDB:CJJ07_001615"/>
<evidence type="ECO:0000259" key="4">
    <source>
        <dbReference type="PROSITE" id="PS50118"/>
    </source>
</evidence>
<dbReference type="SUPFAM" id="SSF47095">
    <property type="entry name" value="HMG-box"/>
    <property type="match status" value="2"/>
</dbReference>
<dbReference type="EMBL" id="CP076750">
    <property type="protein sequence ID" value="QWW23128.1"/>
    <property type="molecule type" value="Genomic_DNA"/>
</dbReference>
<feature type="coiled-coil region" evidence="3">
    <location>
        <begin position="31"/>
        <end position="61"/>
    </location>
</feature>
<dbReference type="InterPro" id="IPR050342">
    <property type="entry name" value="HMGB"/>
</dbReference>
<dbReference type="EMBL" id="LGST01000018">
    <property type="protein sequence ID" value="KNE00485.1"/>
    <property type="molecule type" value="Genomic_DNA"/>
</dbReference>
<accession>A0A2H1A7F5</accession>
<reference evidence="8" key="1">
    <citation type="journal article" date="2015" name="BMC Genomics">
        <title>Draft genome of a commonly misdiagnosed multidrug resistant pathogen Candida auris.</title>
        <authorList>
            <person name="Chatterjee S."/>
            <person name="Alampalli S.V."/>
            <person name="Nageshan R.K."/>
            <person name="Chettiar S.T."/>
            <person name="Joshi S."/>
            <person name="Tatu U.S."/>
        </authorList>
    </citation>
    <scope>NUCLEOTIDE SEQUENCE [LARGE SCALE GENOMIC DNA]</scope>
    <source>
        <strain evidence="8">6684</strain>
    </source>
</reference>